<dbReference type="Proteomes" id="UP000053989">
    <property type="component" value="Unassembled WGS sequence"/>
</dbReference>
<gene>
    <name evidence="1" type="ORF">SCLCIDRAFT_598152</name>
</gene>
<evidence type="ECO:0000313" key="2">
    <source>
        <dbReference type="Proteomes" id="UP000053989"/>
    </source>
</evidence>
<dbReference type="AlphaFoldDB" id="A0A0C3EA38"/>
<sequence>MCDFNNFSIISMGEALNPDSENCLGRYMLQVAVREYPPLMSLCLEGTLVEPLYICHAFHMLGIDALVGSLMFSLHLRLGITEIFSPQTVSSYMHSFLDDLEPNMLQRRCPWASLYPFLY</sequence>
<protein>
    <submittedName>
        <fullName evidence="1">Uncharacterized protein</fullName>
    </submittedName>
</protein>
<accession>A0A0C3EA38</accession>
<reference evidence="1 2" key="1">
    <citation type="submission" date="2014-04" db="EMBL/GenBank/DDBJ databases">
        <authorList>
            <consortium name="DOE Joint Genome Institute"/>
            <person name="Kuo A."/>
            <person name="Kohler A."/>
            <person name="Nagy L.G."/>
            <person name="Floudas D."/>
            <person name="Copeland A."/>
            <person name="Barry K.W."/>
            <person name="Cichocki N."/>
            <person name="Veneault-Fourrey C."/>
            <person name="LaButti K."/>
            <person name="Lindquist E.A."/>
            <person name="Lipzen A."/>
            <person name="Lundell T."/>
            <person name="Morin E."/>
            <person name="Murat C."/>
            <person name="Sun H."/>
            <person name="Tunlid A."/>
            <person name="Henrissat B."/>
            <person name="Grigoriev I.V."/>
            <person name="Hibbett D.S."/>
            <person name="Martin F."/>
            <person name="Nordberg H.P."/>
            <person name="Cantor M.N."/>
            <person name="Hua S.X."/>
        </authorList>
    </citation>
    <scope>NUCLEOTIDE SEQUENCE [LARGE SCALE GENOMIC DNA]</scope>
    <source>
        <strain evidence="1 2">Foug A</strain>
    </source>
</reference>
<organism evidence="1 2">
    <name type="scientific">Scleroderma citrinum Foug A</name>
    <dbReference type="NCBI Taxonomy" id="1036808"/>
    <lineage>
        <taxon>Eukaryota</taxon>
        <taxon>Fungi</taxon>
        <taxon>Dikarya</taxon>
        <taxon>Basidiomycota</taxon>
        <taxon>Agaricomycotina</taxon>
        <taxon>Agaricomycetes</taxon>
        <taxon>Agaricomycetidae</taxon>
        <taxon>Boletales</taxon>
        <taxon>Sclerodermatineae</taxon>
        <taxon>Sclerodermataceae</taxon>
        <taxon>Scleroderma</taxon>
    </lineage>
</organism>
<dbReference type="InParanoid" id="A0A0C3EA38"/>
<name>A0A0C3EA38_9AGAM</name>
<evidence type="ECO:0000313" key="1">
    <source>
        <dbReference type="EMBL" id="KIM64861.1"/>
    </source>
</evidence>
<dbReference type="HOGENOM" id="CLU_2062851_0_0_1"/>
<dbReference type="EMBL" id="KN822026">
    <property type="protein sequence ID" value="KIM64861.1"/>
    <property type="molecule type" value="Genomic_DNA"/>
</dbReference>
<keyword evidence="2" id="KW-1185">Reference proteome</keyword>
<proteinExistence type="predicted"/>
<reference evidence="2" key="2">
    <citation type="submission" date="2015-01" db="EMBL/GenBank/DDBJ databases">
        <title>Evolutionary Origins and Diversification of the Mycorrhizal Mutualists.</title>
        <authorList>
            <consortium name="DOE Joint Genome Institute"/>
            <consortium name="Mycorrhizal Genomics Consortium"/>
            <person name="Kohler A."/>
            <person name="Kuo A."/>
            <person name="Nagy L.G."/>
            <person name="Floudas D."/>
            <person name="Copeland A."/>
            <person name="Barry K.W."/>
            <person name="Cichocki N."/>
            <person name="Veneault-Fourrey C."/>
            <person name="LaButti K."/>
            <person name="Lindquist E.A."/>
            <person name="Lipzen A."/>
            <person name="Lundell T."/>
            <person name="Morin E."/>
            <person name="Murat C."/>
            <person name="Riley R."/>
            <person name="Ohm R."/>
            <person name="Sun H."/>
            <person name="Tunlid A."/>
            <person name="Henrissat B."/>
            <person name="Grigoriev I.V."/>
            <person name="Hibbett D.S."/>
            <person name="Martin F."/>
        </authorList>
    </citation>
    <scope>NUCLEOTIDE SEQUENCE [LARGE SCALE GENOMIC DNA]</scope>
    <source>
        <strain evidence="2">Foug A</strain>
    </source>
</reference>